<dbReference type="Proteomes" id="UP000271098">
    <property type="component" value="Unassembled WGS sequence"/>
</dbReference>
<organism evidence="4">
    <name type="scientific">Gongylonema pulchrum</name>
    <dbReference type="NCBI Taxonomy" id="637853"/>
    <lineage>
        <taxon>Eukaryota</taxon>
        <taxon>Metazoa</taxon>
        <taxon>Ecdysozoa</taxon>
        <taxon>Nematoda</taxon>
        <taxon>Chromadorea</taxon>
        <taxon>Rhabditida</taxon>
        <taxon>Spirurina</taxon>
        <taxon>Spiruromorpha</taxon>
        <taxon>Spiruroidea</taxon>
        <taxon>Gongylonematidae</taxon>
        <taxon>Gongylonema</taxon>
    </lineage>
</organism>
<reference evidence="4" key="1">
    <citation type="submission" date="2016-06" db="UniProtKB">
        <authorList>
            <consortium name="WormBaseParasite"/>
        </authorList>
    </citation>
    <scope>IDENTIFICATION</scope>
</reference>
<reference evidence="2 3" key="2">
    <citation type="submission" date="2018-11" db="EMBL/GenBank/DDBJ databases">
        <authorList>
            <consortium name="Pathogen Informatics"/>
        </authorList>
    </citation>
    <scope>NUCLEOTIDE SEQUENCE [LARGE SCALE GENOMIC DNA]</scope>
</reference>
<evidence type="ECO:0000313" key="4">
    <source>
        <dbReference type="WBParaSite" id="GPUH_0000160601-mRNA-1"/>
    </source>
</evidence>
<sequence length="118" mass="13480">MSLLRPLLNAAVKNDSDCWAKPVRSVAANVFVFPEYAVEMELDYSRNLNTTTDSDNDEVEDDNGDNHTDTAGKNMEEYQRYIKKHPGLCDINFGDLEELEDSAENDVLFKRFHKVCCL</sequence>
<feature type="compositionally biased region" description="Acidic residues" evidence="1">
    <location>
        <begin position="54"/>
        <end position="63"/>
    </location>
</feature>
<evidence type="ECO:0000313" key="3">
    <source>
        <dbReference type="Proteomes" id="UP000271098"/>
    </source>
</evidence>
<dbReference type="WBParaSite" id="GPUH_0000160601-mRNA-1">
    <property type="protein sequence ID" value="GPUH_0000160601-mRNA-1"/>
    <property type="gene ID" value="GPUH_0000160601"/>
</dbReference>
<protein>
    <submittedName>
        <fullName evidence="4">DUF3402 domain-containing protein</fullName>
    </submittedName>
</protein>
<proteinExistence type="predicted"/>
<keyword evidence="3" id="KW-1185">Reference proteome</keyword>
<accession>A0A183CYR1</accession>
<gene>
    <name evidence="2" type="ORF">GPUH_LOCUS1602</name>
</gene>
<feature type="region of interest" description="Disordered" evidence="1">
    <location>
        <begin position="48"/>
        <end position="74"/>
    </location>
</feature>
<dbReference type="EMBL" id="UYRT01002016">
    <property type="protein sequence ID" value="VDK30491.1"/>
    <property type="molecule type" value="Genomic_DNA"/>
</dbReference>
<evidence type="ECO:0000256" key="1">
    <source>
        <dbReference type="SAM" id="MobiDB-lite"/>
    </source>
</evidence>
<evidence type="ECO:0000313" key="2">
    <source>
        <dbReference type="EMBL" id="VDK30491.1"/>
    </source>
</evidence>
<name>A0A183CYR1_9BILA</name>
<feature type="compositionally biased region" description="Basic and acidic residues" evidence="1">
    <location>
        <begin position="64"/>
        <end position="74"/>
    </location>
</feature>
<dbReference type="AlphaFoldDB" id="A0A183CYR1"/>